<dbReference type="PANTHER" id="PTHR11803:SF59">
    <property type="entry name" value="ENDORIBONUCLEASE"/>
    <property type="match status" value="1"/>
</dbReference>
<dbReference type="AlphaFoldDB" id="A0A0C4YVQ7"/>
<dbReference type="Proteomes" id="UP000031843">
    <property type="component" value="Chromosome secondary"/>
</dbReference>
<dbReference type="Gene3D" id="3.30.1330.40">
    <property type="entry name" value="RutC-like"/>
    <property type="match status" value="1"/>
</dbReference>
<evidence type="ECO:0000313" key="2">
    <source>
        <dbReference type="Proteomes" id="UP000031843"/>
    </source>
</evidence>
<dbReference type="GO" id="GO:0019239">
    <property type="term" value="F:deaminase activity"/>
    <property type="evidence" value="ECO:0007669"/>
    <property type="project" value="TreeGrafter"/>
</dbReference>
<protein>
    <submittedName>
        <fullName evidence="1">TdcF protein</fullName>
    </submittedName>
</protein>
<dbReference type="STRING" id="68895.RR42_s3030"/>
<organism evidence="1 2">
    <name type="scientific">Cupriavidus basilensis</name>
    <dbReference type="NCBI Taxonomy" id="68895"/>
    <lineage>
        <taxon>Bacteria</taxon>
        <taxon>Pseudomonadati</taxon>
        <taxon>Pseudomonadota</taxon>
        <taxon>Betaproteobacteria</taxon>
        <taxon>Burkholderiales</taxon>
        <taxon>Burkholderiaceae</taxon>
        <taxon>Cupriavidus</taxon>
    </lineage>
</organism>
<dbReference type="GO" id="GO:0005829">
    <property type="term" value="C:cytosol"/>
    <property type="evidence" value="ECO:0007669"/>
    <property type="project" value="TreeGrafter"/>
</dbReference>
<keyword evidence="2" id="KW-1185">Reference proteome</keyword>
<dbReference type="Pfam" id="PF01042">
    <property type="entry name" value="Ribonuc_L-PSP"/>
    <property type="match status" value="1"/>
</dbReference>
<gene>
    <name evidence="1" type="ORF">RR42_s3030</name>
</gene>
<name>A0A0C4YVQ7_9BURK</name>
<proteinExistence type="predicted"/>
<dbReference type="InterPro" id="IPR006175">
    <property type="entry name" value="YjgF/YER057c/UK114"/>
</dbReference>
<dbReference type="InterPro" id="IPR035959">
    <property type="entry name" value="RutC-like_sf"/>
</dbReference>
<reference evidence="1 2" key="1">
    <citation type="journal article" date="2015" name="Genome Announc.">
        <title>Complete Genome Sequence of Cupriavidus basilensis 4G11, Isolated from the Oak Ridge Field Research Center Site.</title>
        <authorList>
            <person name="Ray J."/>
            <person name="Waters R.J."/>
            <person name="Skerker J.M."/>
            <person name="Kuehl J.V."/>
            <person name="Price M.N."/>
            <person name="Huang J."/>
            <person name="Chakraborty R."/>
            <person name="Arkin A.P."/>
            <person name="Deutschbauer A."/>
        </authorList>
    </citation>
    <scope>NUCLEOTIDE SEQUENCE [LARGE SCALE GENOMIC DNA]</scope>
    <source>
        <strain evidence="1">4G11</strain>
    </source>
</reference>
<dbReference type="SUPFAM" id="SSF55298">
    <property type="entry name" value="YjgF-like"/>
    <property type="match status" value="1"/>
</dbReference>
<accession>A0A0C4YVQ7</accession>
<dbReference type="RefSeq" id="WP_419188900.1">
    <property type="nucleotide sequence ID" value="NZ_CP010537.1"/>
</dbReference>
<evidence type="ECO:0000313" key="1">
    <source>
        <dbReference type="EMBL" id="AJG24611.1"/>
    </source>
</evidence>
<dbReference type="KEGG" id="cbw:RR42_s3030"/>
<sequence length="189" mass="20041">MMATSGHFRAIEHGFDTVPAGGLLECGAGVKQGTFGPGPADQLQAHGKAVGRESHRQREFAEAIEIPASAEQLVLSGVGPTVSNASAPPDTAASYGDTATQTRNVLGQIEHILRARGYQMGDIVSMRALIVADPATGKPDFTGFSGVYNQYFGTGTQPNVPVRTRARQGRRRGRLRSFAIFPIFCQLAA</sequence>
<dbReference type="EMBL" id="CP010537">
    <property type="protein sequence ID" value="AJG24611.1"/>
    <property type="molecule type" value="Genomic_DNA"/>
</dbReference>
<dbReference type="PANTHER" id="PTHR11803">
    <property type="entry name" value="2-IMINOBUTANOATE/2-IMINOPROPANOATE DEAMINASE RIDA"/>
    <property type="match status" value="1"/>
</dbReference>